<evidence type="ECO:0008006" key="3">
    <source>
        <dbReference type="Google" id="ProtNLM"/>
    </source>
</evidence>
<sequence>MAKQVIWTNTAREERQKILEKYFKRDGHKNECKKLAFLIRSNVKFLSNYNFAGIESSYSGMRETTCGSCTLFYKIRNSSLTITGIFENRSKK</sequence>
<proteinExistence type="predicted"/>
<organism evidence="1 2">
    <name type="scientific">Reichenbachiella faecimaris</name>
    <dbReference type="NCBI Taxonomy" id="692418"/>
    <lineage>
        <taxon>Bacteria</taxon>
        <taxon>Pseudomonadati</taxon>
        <taxon>Bacteroidota</taxon>
        <taxon>Cytophagia</taxon>
        <taxon>Cytophagales</taxon>
        <taxon>Reichenbachiellaceae</taxon>
        <taxon>Reichenbachiella</taxon>
    </lineage>
</organism>
<keyword evidence="2" id="KW-1185">Reference proteome</keyword>
<dbReference type="EMBL" id="FWYF01000003">
    <property type="protein sequence ID" value="SMD36349.1"/>
    <property type="molecule type" value="Genomic_DNA"/>
</dbReference>
<evidence type="ECO:0000313" key="1">
    <source>
        <dbReference type="EMBL" id="SMD36349.1"/>
    </source>
</evidence>
<evidence type="ECO:0000313" key="2">
    <source>
        <dbReference type="Proteomes" id="UP000192472"/>
    </source>
</evidence>
<gene>
    <name evidence="1" type="ORF">SAMN04488029_2846</name>
</gene>
<reference evidence="1 2" key="1">
    <citation type="submission" date="2017-04" db="EMBL/GenBank/DDBJ databases">
        <authorList>
            <person name="Afonso C.L."/>
            <person name="Miller P.J."/>
            <person name="Scott M.A."/>
            <person name="Spackman E."/>
            <person name="Goraichik I."/>
            <person name="Dimitrov K.M."/>
            <person name="Suarez D.L."/>
            <person name="Swayne D.E."/>
        </authorList>
    </citation>
    <scope>NUCLEOTIDE SEQUENCE [LARGE SCALE GENOMIC DNA]</scope>
    <source>
        <strain evidence="1 2">DSM 26133</strain>
    </source>
</reference>
<protein>
    <recommendedName>
        <fullName evidence="3">Type II toxin-antitoxin system RelE/ParE family toxin</fullName>
    </recommendedName>
</protein>
<name>A0A1W2GI55_REIFA</name>
<dbReference type="AlphaFoldDB" id="A0A1W2GI55"/>
<dbReference type="InterPro" id="IPR035093">
    <property type="entry name" value="RelE/ParE_toxin_dom_sf"/>
</dbReference>
<dbReference type="Gene3D" id="3.30.2310.20">
    <property type="entry name" value="RelE-like"/>
    <property type="match status" value="1"/>
</dbReference>
<dbReference type="STRING" id="692418.SAMN04488029_2846"/>
<dbReference type="OrthoDB" id="1098070at2"/>
<dbReference type="RefSeq" id="WP_084373498.1">
    <property type="nucleotide sequence ID" value="NZ_FWYF01000003.1"/>
</dbReference>
<accession>A0A1W2GI55</accession>
<dbReference type="Proteomes" id="UP000192472">
    <property type="component" value="Unassembled WGS sequence"/>
</dbReference>